<feature type="signal peptide" evidence="10">
    <location>
        <begin position="1"/>
        <end position="22"/>
    </location>
</feature>
<evidence type="ECO:0000256" key="3">
    <source>
        <dbReference type="ARBA" id="ARBA00022452"/>
    </source>
</evidence>
<evidence type="ECO:0000259" key="12">
    <source>
        <dbReference type="Pfam" id="PF07715"/>
    </source>
</evidence>
<evidence type="ECO:0000256" key="6">
    <source>
        <dbReference type="ARBA" id="ARBA00023136"/>
    </source>
</evidence>
<dbReference type="InterPro" id="IPR000531">
    <property type="entry name" value="Beta-barrel_TonB"/>
</dbReference>
<evidence type="ECO:0000256" key="2">
    <source>
        <dbReference type="ARBA" id="ARBA00022448"/>
    </source>
</evidence>
<keyword evidence="4 8" id="KW-0812">Transmembrane</keyword>
<evidence type="ECO:0000259" key="11">
    <source>
        <dbReference type="Pfam" id="PF00593"/>
    </source>
</evidence>
<dbReference type="Gene3D" id="2.170.130.10">
    <property type="entry name" value="TonB-dependent receptor, plug domain"/>
    <property type="match status" value="1"/>
</dbReference>
<dbReference type="Pfam" id="PF07715">
    <property type="entry name" value="Plug"/>
    <property type="match status" value="1"/>
</dbReference>
<reference evidence="13 14" key="1">
    <citation type="journal article" date="2019" name="Int. J. Syst. Evol. Microbiol.">
        <title>The Global Catalogue of Microorganisms (GCM) 10K type strain sequencing project: providing services to taxonomists for standard genome sequencing and annotation.</title>
        <authorList>
            <consortium name="The Broad Institute Genomics Platform"/>
            <consortium name="The Broad Institute Genome Sequencing Center for Infectious Disease"/>
            <person name="Wu L."/>
            <person name="Ma J."/>
        </authorList>
    </citation>
    <scope>NUCLEOTIDE SEQUENCE [LARGE SCALE GENOMIC DNA]</scope>
    <source>
        <strain evidence="13 14">JCM 13378</strain>
    </source>
</reference>
<keyword evidence="7 8" id="KW-0998">Cell outer membrane</keyword>
<comment type="subcellular location">
    <subcellularLocation>
        <location evidence="1 8">Cell outer membrane</location>
        <topology evidence="1 8">Multi-pass membrane protein</topology>
    </subcellularLocation>
</comment>
<feature type="chain" id="PRO_5047515943" evidence="10">
    <location>
        <begin position="23"/>
        <end position="865"/>
    </location>
</feature>
<keyword evidence="5 9" id="KW-0798">TonB box</keyword>
<dbReference type="Pfam" id="PF00593">
    <property type="entry name" value="TonB_dep_Rec_b-barrel"/>
    <property type="match status" value="1"/>
</dbReference>
<evidence type="ECO:0000256" key="9">
    <source>
        <dbReference type="RuleBase" id="RU003357"/>
    </source>
</evidence>
<comment type="caution">
    <text evidence="13">The sequence shown here is derived from an EMBL/GenBank/DDBJ whole genome shotgun (WGS) entry which is preliminary data.</text>
</comment>
<dbReference type="EMBL" id="BAAAEI010000014">
    <property type="protein sequence ID" value="GAA0361028.1"/>
    <property type="molecule type" value="Genomic_DNA"/>
</dbReference>
<keyword evidence="14" id="KW-1185">Reference proteome</keyword>
<keyword evidence="13" id="KW-0675">Receptor</keyword>
<sequence length="865" mass="95598">MQKQKLYTAVLTSLFTTLPSSALLAQQGTGMESLEKIQVTGSRIKRTDMEGPSPVQSIDRVDIERTGFQNLQQLLERLPVNGAGTFSTRNNSQDSTANGAAAVSLRGLGPDATLVLINGRRVGVSAFAEGVTNSFVDINSIPVSAIQRIDILKDGASAIYGSDAVAGVVNIILKQDIDGLEIEASYGQTKGGDYDEKHVSMVWGTGEGKSRASVIFDYFNNSELSNADMGRFGTADQTPYGGMDFRSSRGFPGYFYVNGVKTVDPACPPEQLNVENQNCYYDYGPASITIPKAERLGAIFMLNHEFGNDIEAFVEVAVQHNTSNAGGAATPLDESAGLTVPASHPNNPFGQDIDIGRFRPVDGGNRRWDIESDTLRMLAGLKGEFNQWLWEASVQKGRSESQQTGNQHQGWVRVDYLQREINAGRYNPFGGTYNDADVIADITTSLVRLGKSRITAADLSISGDLFEFEQNRVMMAAGLEYRKEQVSDIPDEQFQQGLIFGTEAVSAAAKRSQWAAYLEFSVPFGDALELQAAGRYDDYSDFGSTFNPKLAMRYLISDDITLRASWAQGFRAPSLAQVGLGPSEISVFFKDTYRCLAMGLDPDTECDVLDYNVEFRGNPDLKAEESESWNIGIFYAKDTGFDAGFDLWSITQENKIEVFHEDVYQAQCNQQNSPLCERNPPQAGESLGVLSKVHGNLRNVSSQDVAGIDLSANYRLDMQDWGEVKFGLQWTAMHKFERGGRDYLGEYEYPKHRWVGTTDWRQGDVGVSLIFSYIGEFEDTPDVNFDGNLDFDQHQSRMVDSHLLTDLQLTWQASQPLRLTLGVNNLFDKEPPFAIGNGDDDLFGYVSTVHNPRGRHLYAKAAYRF</sequence>
<accession>A0ABN0XCZ4</accession>
<feature type="domain" description="TonB-dependent receptor plug" evidence="12">
    <location>
        <begin position="49"/>
        <end position="168"/>
    </location>
</feature>
<dbReference type="PANTHER" id="PTHR47234:SF2">
    <property type="entry name" value="TONB-DEPENDENT RECEPTOR"/>
    <property type="match status" value="1"/>
</dbReference>
<dbReference type="InterPro" id="IPR012910">
    <property type="entry name" value="Plug_dom"/>
</dbReference>
<evidence type="ECO:0000256" key="5">
    <source>
        <dbReference type="ARBA" id="ARBA00023077"/>
    </source>
</evidence>
<feature type="domain" description="TonB-dependent receptor-like beta-barrel" evidence="11">
    <location>
        <begin position="349"/>
        <end position="826"/>
    </location>
</feature>
<dbReference type="PROSITE" id="PS52016">
    <property type="entry name" value="TONB_DEPENDENT_REC_3"/>
    <property type="match status" value="1"/>
</dbReference>
<keyword evidence="10" id="KW-0732">Signal</keyword>
<evidence type="ECO:0000256" key="7">
    <source>
        <dbReference type="ARBA" id="ARBA00023237"/>
    </source>
</evidence>
<keyword evidence="2 8" id="KW-0813">Transport</keyword>
<gene>
    <name evidence="13" type="ORF">GCM10009092_26670</name>
</gene>
<evidence type="ECO:0000256" key="4">
    <source>
        <dbReference type="ARBA" id="ARBA00022692"/>
    </source>
</evidence>
<dbReference type="Gene3D" id="2.40.170.20">
    <property type="entry name" value="TonB-dependent receptor, beta-barrel domain"/>
    <property type="match status" value="1"/>
</dbReference>
<dbReference type="InterPro" id="IPR036942">
    <property type="entry name" value="Beta-barrel_TonB_sf"/>
</dbReference>
<keyword evidence="3 8" id="KW-1134">Transmembrane beta strand</keyword>
<keyword evidence="6 8" id="KW-0472">Membrane</keyword>
<dbReference type="CDD" id="cd01347">
    <property type="entry name" value="ligand_gated_channel"/>
    <property type="match status" value="1"/>
</dbReference>
<dbReference type="RefSeq" id="WP_343845522.1">
    <property type="nucleotide sequence ID" value="NZ_BAAAEI010000014.1"/>
</dbReference>
<dbReference type="InterPro" id="IPR039426">
    <property type="entry name" value="TonB-dep_rcpt-like"/>
</dbReference>
<dbReference type="SUPFAM" id="SSF56935">
    <property type="entry name" value="Porins"/>
    <property type="match status" value="1"/>
</dbReference>
<evidence type="ECO:0000313" key="14">
    <source>
        <dbReference type="Proteomes" id="UP001501757"/>
    </source>
</evidence>
<evidence type="ECO:0000313" key="13">
    <source>
        <dbReference type="EMBL" id="GAA0361028.1"/>
    </source>
</evidence>
<dbReference type="InterPro" id="IPR037066">
    <property type="entry name" value="Plug_dom_sf"/>
</dbReference>
<proteinExistence type="inferred from homology"/>
<evidence type="ECO:0000256" key="1">
    <source>
        <dbReference type="ARBA" id="ARBA00004571"/>
    </source>
</evidence>
<comment type="similarity">
    <text evidence="8 9">Belongs to the TonB-dependent receptor family.</text>
</comment>
<evidence type="ECO:0000256" key="8">
    <source>
        <dbReference type="PROSITE-ProRule" id="PRU01360"/>
    </source>
</evidence>
<name>A0ABN0XCZ4_9ALTE</name>
<evidence type="ECO:0000256" key="10">
    <source>
        <dbReference type="SAM" id="SignalP"/>
    </source>
</evidence>
<organism evidence="13 14">
    <name type="scientific">Bowmanella denitrificans</name>
    <dbReference type="NCBI Taxonomy" id="366582"/>
    <lineage>
        <taxon>Bacteria</taxon>
        <taxon>Pseudomonadati</taxon>
        <taxon>Pseudomonadota</taxon>
        <taxon>Gammaproteobacteria</taxon>
        <taxon>Alteromonadales</taxon>
        <taxon>Alteromonadaceae</taxon>
        <taxon>Bowmanella</taxon>
    </lineage>
</organism>
<dbReference type="Proteomes" id="UP001501757">
    <property type="component" value="Unassembled WGS sequence"/>
</dbReference>
<protein>
    <submittedName>
        <fullName evidence="13">TonB-dependent receptor</fullName>
    </submittedName>
</protein>
<dbReference type="PANTHER" id="PTHR47234">
    <property type="match status" value="1"/>
</dbReference>